<dbReference type="EMBL" id="JAFKCS010000021">
    <property type="protein sequence ID" value="MBN7821668.1"/>
    <property type="molecule type" value="Genomic_DNA"/>
</dbReference>
<keyword evidence="3" id="KW-1185">Reference proteome</keyword>
<dbReference type="InterPro" id="IPR001387">
    <property type="entry name" value="Cro/C1-type_HTH"/>
</dbReference>
<dbReference type="Pfam" id="PF01381">
    <property type="entry name" value="HTH_3"/>
    <property type="match status" value="1"/>
</dbReference>
<evidence type="ECO:0000259" key="1">
    <source>
        <dbReference type="PROSITE" id="PS50943"/>
    </source>
</evidence>
<evidence type="ECO:0000313" key="3">
    <source>
        <dbReference type="Proteomes" id="UP000663992"/>
    </source>
</evidence>
<dbReference type="CDD" id="cd00093">
    <property type="entry name" value="HTH_XRE"/>
    <property type="match status" value="1"/>
</dbReference>
<proteinExistence type="predicted"/>
<dbReference type="RefSeq" id="WP_206595636.1">
    <property type="nucleotide sequence ID" value="NZ_JAFKCS010000021.1"/>
</dbReference>
<dbReference type="Gene3D" id="1.10.260.40">
    <property type="entry name" value="lambda repressor-like DNA-binding domains"/>
    <property type="match status" value="1"/>
</dbReference>
<dbReference type="Proteomes" id="UP000663992">
    <property type="component" value="Unassembled WGS sequence"/>
</dbReference>
<accession>A0ABS3CX29</accession>
<dbReference type="InterPro" id="IPR010982">
    <property type="entry name" value="Lambda_DNA-bd_dom_sf"/>
</dbReference>
<organism evidence="2 3">
    <name type="scientific">Bowmanella yangjiangensis</name>
    <dbReference type="NCBI Taxonomy" id="2811230"/>
    <lineage>
        <taxon>Bacteria</taxon>
        <taxon>Pseudomonadati</taxon>
        <taxon>Pseudomonadota</taxon>
        <taxon>Gammaproteobacteria</taxon>
        <taxon>Alteromonadales</taxon>
        <taxon>Alteromonadaceae</taxon>
        <taxon>Bowmanella</taxon>
    </lineage>
</organism>
<gene>
    <name evidence="2" type="ORF">J0A65_17500</name>
</gene>
<dbReference type="PROSITE" id="PS50943">
    <property type="entry name" value="HTH_CROC1"/>
    <property type="match status" value="1"/>
</dbReference>
<name>A0ABS3CX29_9ALTE</name>
<comment type="caution">
    <text evidence="2">The sequence shown here is derived from an EMBL/GenBank/DDBJ whole genome shotgun (WGS) entry which is preliminary data.</text>
</comment>
<feature type="domain" description="HTH cro/C1-type" evidence="1">
    <location>
        <begin position="33"/>
        <end position="88"/>
    </location>
</feature>
<reference evidence="2 3" key="1">
    <citation type="submission" date="2021-03" db="EMBL/GenBank/DDBJ databases">
        <title>novel species isolated from a fishpond in China.</title>
        <authorList>
            <person name="Lu H."/>
            <person name="Cai Z."/>
        </authorList>
    </citation>
    <scope>NUCLEOTIDE SEQUENCE [LARGE SCALE GENOMIC DNA]</scope>
    <source>
        <strain evidence="2 3">Y57</strain>
    </source>
</reference>
<sequence>MKEKIIAQPIQQEIILELLAAYQRQELSTGQILKILRKDIMEMSQTEYAKMIGISRRTLSDLEQDLGSPTFHIFNAAFKPFGLQAGLVPLFKN</sequence>
<protein>
    <submittedName>
        <fullName evidence="2">Helix-turn-helix transcriptional regulator</fullName>
    </submittedName>
</protein>
<dbReference type="SUPFAM" id="SSF47413">
    <property type="entry name" value="lambda repressor-like DNA-binding domains"/>
    <property type="match status" value="1"/>
</dbReference>
<evidence type="ECO:0000313" key="2">
    <source>
        <dbReference type="EMBL" id="MBN7821668.1"/>
    </source>
</evidence>